<keyword evidence="4" id="KW-0966">Cell projection</keyword>
<evidence type="ECO:0000256" key="3">
    <source>
        <dbReference type="ARBA" id="ARBA00023212"/>
    </source>
</evidence>
<evidence type="ECO:0000259" key="6">
    <source>
        <dbReference type="PROSITE" id="PS51336"/>
    </source>
</evidence>
<evidence type="ECO:0000256" key="4">
    <source>
        <dbReference type="ARBA" id="ARBA00023273"/>
    </source>
</evidence>
<dbReference type="PROSITE" id="PS51374">
    <property type="entry name" value="NDPK_LIKE"/>
    <property type="match status" value="2"/>
</dbReference>
<comment type="subcellular location">
    <subcellularLocation>
        <location evidence="1">Cytoplasm</location>
        <location evidence="1">Cytoskeleton</location>
        <location evidence="1">Cilium axoneme</location>
    </subcellularLocation>
</comment>
<dbReference type="SUPFAM" id="SSF54919">
    <property type="entry name" value="Nucleoside diphosphate kinase, NDK"/>
    <property type="match status" value="2"/>
</dbReference>
<dbReference type="InterPro" id="IPR037993">
    <property type="entry name" value="NDPk7B"/>
</dbReference>
<dbReference type="PANTHER" id="PTHR43109:SF2">
    <property type="entry name" value="NUCLEOSIDE DIPHOSPHATE KINASE 7"/>
    <property type="match status" value="1"/>
</dbReference>
<reference evidence="8" key="1">
    <citation type="submission" date="2025-08" db="UniProtKB">
        <authorList>
            <consortium name="RefSeq"/>
        </authorList>
    </citation>
    <scope>IDENTIFICATION</scope>
    <source>
        <tissue evidence="8">Muscle</tissue>
    </source>
</reference>
<organism evidence="7 8">
    <name type="scientific">Limulus polyphemus</name>
    <name type="common">Atlantic horseshoe crab</name>
    <dbReference type="NCBI Taxonomy" id="6850"/>
    <lineage>
        <taxon>Eukaryota</taxon>
        <taxon>Metazoa</taxon>
        <taxon>Ecdysozoa</taxon>
        <taxon>Arthropoda</taxon>
        <taxon>Chelicerata</taxon>
        <taxon>Merostomata</taxon>
        <taxon>Xiphosura</taxon>
        <taxon>Limulidae</taxon>
        <taxon>Limulus</taxon>
    </lineage>
</organism>
<feature type="domain" description="DM10" evidence="6">
    <location>
        <begin position="5"/>
        <end position="93"/>
    </location>
</feature>
<dbReference type="InterPro" id="IPR034907">
    <property type="entry name" value="NDK-like_dom"/>
</dbReference>
<sequence>MFSGDEQRYCFLAEWFDPVTCYLKRFRLVVFPKDESVEMYDIEKRRIFLKRTKCSNIIPENWSVGSCVNILSRHLKLIDYGDSPTRQKFQSTESVLVVITNAGFSKLGLPIDTFPKNGLQIIKAKMMSVCPEKAAVFCSSHEKCTVEDVCTGNVLVMQIRGEDAVTKWQNLFKSYPEELQNTCYGSHSPAVVSKELELFFPSTEKTHHCSTATFKDCTCCIIKPHAVQEGKAGHIIQSIIDSGFTISALEMFNLSKKAAQEFYEVYAGVLAEYLDMVSQLISGPCIVMEIISKQGPDTPKLFWELVGPHDPEIARLLRPHTLRAKFGTDKVKNSVHCTDLPEDGILEVEYFFKVLVQEQN</sequence>
<keyword evidence="7" id="KW-1185">Reference proteome</keyword>
<dbReference type="SMART" id="SM00676">
    <property type="entry name" value="DM10"/>
    <property type="match status" value="1"/>
</dbReference>
<proteinExistence type="inferred from homology"/>
<comment type="similarity">
    <text evidence="5">Belongs to the NDK family.</text>
</comment>
<dbReference type="PANTHER" id="PTHR43109">
    <property type="entry name" value="NUCLEOSIDE DIPHOSPHATE KINASE 7"/>
    <property type="match status" value="1"/>
</dbReference>
<keyword evidence="2" id="KW-0963">Cytoplasm</keyword>
<accession>A0ABM1BQ53</accession>
<evidence type="ECO:0000256" key="5">
    <source>
        <dbReference type="PROSITE-ProRule" id="PRU00706"/>
    </source>
</evidence>
<evidence type="ECO:0000256" key="1">
    <source>
        <dbReference type="ARBA" id="ARBA00004430"/>
    </source>
</evidence>
<evidence type="ECO:0000256" key="2">
    <source>
        <dbReference type="ARBA" id="ARBA00022490"/>
    </source>
</evidence>
<dbReference type="CDD" id="cd04412">
    <property type="entry name" value="NDPk7B"/>
    <property type="match status" value="1"/>
</dbReference>
<protein>
    <submittedName>
        <fullName evidence="8">Nucleoside diphosphate kinase 7-like isoform X1</fullName>
    </submittedName>
</protein>
<dbReference type="Gene3D" id="3.30.70.141">
    <property type="entry name" value="Nucleoside diphosphate kinase-like domain"/>
    <property type="match status" value="2"/>
</dbReference>
<gene>
    <name evidence="8" type="primary">LOC106470498</name>
</gene>
<evidence type="ECO:0000313" key="8">
    <source>
        <dbReference type="RefSeq" id="XP_013786514.1"/>
    </source>
</evidence>
<dbReference type="SMART" id="SM00562">
    <property type="entry name" value="NDK"/>
    <property type="match status" value="1"/>
</dbReference>
<name>A0ABM1BQ53_LIMPO</name>
<keyword evidence="3" id="KW-0206">Cytoskeleton</keyword>
<dbReference type="Proteomes" id="UP000694941">
    <property type="component" value="Unplaced"/>
</dbReference>
<dbReference type="PROSITE" id="PS51336">
    <property type="entry name" value="DM10"/>
    <property type="match status" value="1"/>
</dbReference>
<dbReference type="InterPro" id="IPR006602">
    <property type="entry name" value="DM10_dom"/>
</dbReference>
<evidence type="ECO:0000313" key="7">
    <source>
        <dbReference type="Proteomes" id="UP000694941"/>
    </source>
</evidence>
<comment type="caution">
    <text evidence="5">Lacks conserved residue(s) required for the propagation of feature annotation.</text>
</comment>
<dbReference type="Pfam" id="PF00334">
    <property type="entry name" value="NDK"/>
    <property type="match status" value="1"/>
</dbReference>
<dbReference type="InterPro" id="IPR036850">
    <property type="entry name" value="NDK-like_dom_sf"/>
</dbReference>
<dbReference type="RefSeq" id="XP_013786514.1">
    <property type="nucleotide sequence ID" value="XM_013931060.2"/>
</dbReference>
<dbReference type="GeneID" id="106470498"/>